<organism evidence="8 9">
    <name type="scientific">Aspergillus cavernicola</name>
    <dbReference type="NCBI Taxonomy" id="176166"/>
    <lineage>
        <taxon>Eukaryota</taxon>
        <taxon>Fungi</taxon>
        <taxon>Dikarya</taxon>
        <taxon>Ascomycota</taxon>
        <taxon>Pezizomycotina</taxon>
        <taxon>Eurotiomycetes</taxon>
        <taxon>Eurotiomycetidae</taxon>
        <taxon>Eurotiales</taxon>
        <taxon>Aspergillaceae</taxon>
        <taxon>Aspergillus</taxon>
        <taxon>Aspergillus subgen. Nidulantes</taxon>
    </lineage>
</organism>
<dbReference type="Gene3D" id="3.30.200.20">
    <property type="entry name" value="Phosphorylase Kinase, domain 1"/>
    <property type="match status" value="2"/>
</dbReference>
<dbReference type="PROSITE" id="PS00108">
    <property type="entry name" value="PROTEIN_KINASE_ST"/>
    <property type="match status" value="1"/>
</dbReference>
<evidence type="ECO:0000313" key="8">
    <source>
        <dbReference type="EMBL" id="KAL2813817.1"/>
    </source>
</evidence>
<sequence>MFHESQPISPASGSLVGTISRWNPSTGRTSDPKSIYSREEIYYVVDDPFVSNKHLWIYTVIFDQDNPGEIAPLVYAQDISMNGTLWNGYRMGNGRSSFLLSDGDVIQLANGVFLKFYSEDHTDAKCFTSLQAVEMKVSVPPSGDFAILIIAQAFANDYTITQRKLGSGAYGQVHMAFKRSTGQQFACKIVDLQAVKQRLAVEGAMRHEQKYKKTISPGVKSNYVKSLLQRKLDQYHREARILETLQHPNIIGLEKVIRSGNTIYMFEDLLTAGDLFSYIQYKSGKLPDIEAAVIVRQIAIALRYLHGKNIVHRDLKPDNILMTSRADGCRVVLTDFGCATLLESTSNRMSSMVGTFEFSAPEVVKKSEEGYTKAADLWSLGCLTAVLLIGEPPFDDLPIVWNTIAQQQAAIRDLMAKLDRHKVGERAQNFVFRLLQYDISERMDVKQALQHSWFTNPSHKSDFEALYRRSIRDWKSRTAKEPRIVGLEDYFRRPSSQLSPESSNSEDDDQSIQLDTPSTSEGTPQSTSSTDDSSAEQNGSLPSDNLSDPMLQPPGNIDTKTHPPQSSQQSGSANPKWLSTVYHREPKPRVQPSYSLSETEYRPQHVSTTYQSETTPPPPTSNSLRVKALVGARILAAQSVNKETYNGRRPQYSTDGVEGEVYEEVINPVTGKRERLTYGACVYKLQ</sequence>
<dbReference type="PROSITE" id="PS00107">
    <property type="entry name" value="PROTEIN_KINASE_ATP"/>
    <property type="match status" value="1"/>
</dbReference>
<dbReference type="InterPro" id="IPR000719">
    <property type="entry name" value="Prot_kinase_dom"/>
</dbReference>
<feature type="compositionally biased region" description="Polar residues" evidence="5">
    <location>
        <begin position="562"/>
        <end position="573"/>
    </location>
</feature>
<dbReference type="Gene3D" id="1.10.510.10">
    <property type="entry name" value="Transferase(Phosphotransferase) domain 1"/>
    <property type="match status" value="1"/>
</dbReference>
<evidence type="ECO:0000256" key="1">
    <source>
        <dbReference type="ARBA" id="ARBA00005575"/>
    </source>
</evidence>
<feature type="domain" description="FHA" evidence="6">
    <location>
        <begin position="24"/>
        <end position="91"/>
    </location>
</feature>
<dbReference type="InterPro" id="IPR008271">
    <property type="entry name" value="Ser/Thr_kinase_AS"/>
</dbReference>
<dbReference type="Pfam" id="PF00069">
    <property type="entry name" value="Pkinase"/>
    <property type="match status" value="1"/>
</dbReference>
<dbReference type="SUPFAM" id="SSF56112">
    <property type="entry name" value="Protein kinase-like (PK-like)"/>
    <property type="match status" value="1"/>
</dbReference>
<reference evidence="8 9" key="1">
    <citation type="submission" date="2024-07" db="EMBL/GenBank/DDBJ databases">
        <title>Section-level genome sequencing and comparative genomics of Aspergillus sections Usti and Cavernicolus.</title>
        <authorList>
            <consortium name="Lawrence Berkeley National Laboratory"/>
            <person name="Nybo J.L."/>
            <person name="Vesth T.C."/>
            <person name="Theobald S."/>
            <person name="Frisvad J.C."/>
            <person name="Larsen T.O."/>
            <person name="Kjaerboelling I."/>
            <person name="Rothschild-Mancinelli K."/>
            <person name="Lyhne E.K."/>
            <person name="Kogle M.E."/>
            <person name="Barry K."/>
            <person name="Clum A."/>
            <person name="Na H."/>
            <person name="Ledsgaard L."/>
            <person name="Lin J."/>
            <person name="Lipzen A."/>
            <person name="Kuo A."/>
            <person name="Riley R."/>
            <person name="Mondo S."/>
            <person name="LaButti K."/>
            <person name="Haridas S."/>
            <person name="Pangalinan J."/>
            <person name="Salamov A.A."/>
            <person name="Simmons B.A."/>
            <person name="Magnuson J.K."/>
            <person name="Chen J."/>
            <person name="Drula E."/>
            <person name="Henrissat B."/>
            <person name="Wiebenga A."/>
            <person name="Lubbers R.J."/>
            <person name="Gomes A.C."/>
            <person name="Makela M.R."/>
            <person name="Stajich J."/>
            <person name="Grigoriev I.V."/>
            <person name="Mortensen U.H."/>
            <person name="De vries R.P."/>
            <person name="Baker S.E."/>
            <person name="Andersen M.R."/>
        </authorList>
    </citation>
    <scope>NUCLEOTIDE SEQUENCE [LARGE SCALE GENOMIC DNA]</scope>
    <source>
        <strain evidence="8 9">CBS 600.67</strain>
    </source>
</reference>
<dbReference type="PANTHER" id="PTHR24347">
    <property type="entry name" value="SERINE/THREONINE-PROTEIN KINASE"/>
    <property type="match status" value="1"/>
</dbReference>
<feature type="compositionally biased region" description="Low complexity" evidence="5">
    <location>
        <begin position="494"/>
        <end position="503"/>
    </location>
</feature>
<evidence type="ECO:0000256" key="2">
    <source>
        <dbReference type="ARBA" id="ARBA00022741"/>
    </source>
</evidence>
<evidence type="ECO:0000259" key="7">
    <source>
        <dbReference type="PROSITE" id="PS50011"/>
    </source>
</evidence>
<keyword evidence="9" id="KW-1185">Reference proteome</keyword>
<evidence type="ECO:0000313" key="9">
    <source>
        <dbReference type="Proteomes" id="UP001610335"/>
    </source>
</evidence>
<proteinExistence type="inferred from homology"/>
<dbReference type="InterPro" id="IPR017441">
    <property type="entry name" value="Protein_kinase_ATP_BS"/>
</dbReference>
<dbReference type="CDD" id="cd22670">
    <property type="entry name" value="FHA_MEK1-like"/>
    <property type="match status" value="1"/>
</dbReference>
<dbReference type="SUPFAM" id="SSF49879">
    <property type="entry name" value="SMAD/FHA domain"/>
    <property type="match status" value="1"/>
</dbReference>
<dbReference type="SMART" id="SM00220">
    <property type="entry name" value="S_TKc"/>
    <property type="match status" value="1"/>
</dbReference>
<dbReference type="Pfam" id="PF00498">
    <property type="entry name" value="FHA"/>
    <property type="match status" value="1"/>
</dbReference>
<gene>
    <name evidence="8" type="ORF">BDW59DRAFT_167386</name>
</gene>
<dbReference type="PROSITE" id="PS50011">
    <property type="entry name" value="PROTEIN_KINASE_DOM"/>
    <property type="match status" value="1"/>
</dbReference>
<dbReference type="EMBL" id="JBFXLS010000136">
    <property type="protein sequence ID" value="KAL2813817.1"/>
    <property type="molecule type" value="Genomic_DNA"/>
</dbReference>
<evidence type="ECO:0000256" key="5">
    <source>
        <dbReference type="SAM" id="MobiDB-lite"/>
    </source>
</evidence>
<evidence type="ECO:0000256" key="3">
    <source>
        <dbReference type="ARBA" id="ARBA00022840"/>
    </source>
</evidence>
<keyword evidence="3 4" id="KW-0067">ATP-binding</keyword>
<feature type="compositionally biased region" description="Polar residues" evidence="5">
    <location>
        <begin position="535"/>
        <end position="546"/>
    </location>
</feature>
<comment type="caution">
    <text evidence="8">The sequence shown here is derived from an EMBL/GenBank/DDBJ whole genome shotgun (WGS) entry which is preliminary data.</text>
</comment>
<accession>A0ABR4HEA6</accession>
<feature type="domain" description="Protein kinase" evidence="7">
    <location>
        <begin position="159"/>
        <end position="454"/>
    </location>
</feature>
<name>A0ABR4HEA6_9EURO</name>
<dbReference type="InterPro" id="IPR011009">
    <property type="entry name" value="Kinase-like_dom_sf"/>
</dbReference>
<dbReference type="InterPro" id="IPR000253">
    <property type="entry name" value="FHA_dom"/>
</dbReference>
<feature type="binding site" evidence="4">
    <location>
        <position position="188"/>
    </location>
    <ligand>
        <name>ATP</name>
        <dbReference type="ChEBI" id="CHEBI:30616"/>
    </ligand>
</feature>
<keyword evidence="2 4" id="KW-0547">Nucleotide-binding</keyword>
<dbReference type="InterPro" id="IPR008984">
    <property type="entry name" value="SMAD_FHA_dom_sf"/>
</dbReference>
<feature type="compositionally biased region" description="Polar residues" evidence="5">
    <location>
        <begin position="511"/>
        <end position="525"/>
    </location>
</feature>
<feature type="region of interest" description="Disordered" evidence="5">
    <location>
        <begin position="491"/>
        <end position="623"/>
    </location>
</feature>
<dbReference type="PROSITE" id="PS50006">
    <property type="entry name" value="FHA_DOMAIN"/>
    <property type="match status" value="1"/>
</dbReference>
<dbReference type="Proteomes" id="UP001610335">
    <property type="component" value="Unassembled WGS sequence"/>
</dbReference>
<protein>
    <submittedName>
        <fullName evidence="8">Kinase-like domain-containing protein</fullName>
    </submittedName>
</protein>
<comment type="similarity">
    <text evidence="1">Belongs to the protein kinase superfamily. CAMK Ser/Thr protein kinase family. CHEK2 subfamily.</text>
</comment>
<dbReference type="Gene3D" id="2.60.200.20">
    <property type="match status" value="1"/>
</dbReference>
<evidence type="ECO:0000259" key="6">
    <source>
        <dbReference type="PROSITE" id="PS50006"/>
    </source>
</evidence>
<evidence type="ECO:0000256" key="4">
    <source>
        <dbReference type="PROSITE-ProRule" id="PRU10141"/>
    </source>
</evidence>